<evidence type="ECO:0000313" key="3">
    <source>
        <dbReference type="Proteomes" id="UP000050509"/>
    </source>
</evidence>
<dbReference type="Proteomes" id="UP000050509">
    <property type="component" value="Unassembled WGS sequence"/>
</dbReference>
<proteinExistence type="predicted"/>
<protein>
    <submittedName>
        <fullName evidence="2">Sulfurase</fullName>
    </submittedName>
</protein>
<sequence length="158" mass="16531">LIMREPLGGAAPPGTFFDYAPIHLLTTATLERLREVYPAGTFDARRFRPNIVIAPAQTAAGFTENSWLGQTLLIGSGLRLRTIDPSPRCIVTTLPQWGLPHDPAILRTIAQANAVASITAAPGEMFSAVVGIYAGALGDGALQVGDAVRLLGSPASGQ</sequence>
<feature type="non-terminal residue" evidence="2">
    <location>
        <position position="1"/>
    </location>
</feature>
<reference evidence="2 3" key="1">
    <citation type="submission" date="2015-09" db="EMBL/GenBank/DDBJ databases">
        <title>Draft genome sequence of Kouleothrix aurantiaca JCM 19913.</title>
        <authorList>
            <person name="Hemp J."/>
        </authorList>
    </citation>
    <scope>NUCLEOTIDE SEQUENCE [LARGE SCALE GENOMIC DNA]</scope>
    <source>
        <strain evidence="2 3">COM-B</strain>
    </source>
</reference>
<comment type="caution">
    <text evidence="2">The sequence shown here is derived from an EMBL/GenBank/DDBJ whole genome shotgun (WGS) entry which is preliminary data.</text>
</comment>
<keyword evidence="3" id="KW-1185">Reference proteome</keyword>
<accession>A0A0P9DQP7</accession>
<feature type="domain" description="MOSC" evidence="1">
    <location>
        <begin position="1"/>
        <end position="151"/>
    </location>
</feature>
<dbReference type="Pfam" id="PF03473">
    <property type="entry name" value="MOSC"/>
    <property type="match status" value="1"/>
</dbReference>
<dbReference type="GO" id="GO:0030151">
    <property type="term" value="F:molybdenum ion binding"/>
    <property type="evidence" value="ECO:0007669"/>
    <property type="project" value="InterPro"/>
</dbReference>
<organism evidence="2 3">
    <name type="scientific">Kouleothrix aurantiaca</name>
    <dbReference type="NCBI Taxonomy" id="186479"/>
    <lineage>
        <taxon>Bacteria</taxon>
        <taxon>Bacillati</taxon>
        <taxon>Chloroflexota</taxon>
        <taxon>Chloroflexia</taxon>
        <taxon>Chloroflexales</taxon>
        <taxon>Roseiflexineae</taxon>
        <taxon>Roseiflexaceae</taxon>
        <taxon>Kouleothrix</taxon>
    </lineage>
</organism>
<dbReference type="PROSITE" id="PS51340">
    <property type="entry name" value="MOSC"/>
    <property type="match status" value="1"/>
</dbReference>
<evidence type="ECO:0000259" key="1">
    <source>
        <dbReference type="PROSITE" id="PS51340"/>
    </source>
</evidence>
<dbReference type="GO" id="GO:0003824">
    <property type="term" value="F:catalytic activity"/>
    <property type="evidence" value="ECO:0007669"/>
    <property type="project" value="InterPro"/>
</dbReference>
<gene>
    <name evidence="2" type="ORF">SE17_14990</name>
</gene>
<name>A0A0P9DQP7_9CHLR</name>
<dbReference type="InterPro" id="IPR005302">
    <property type="entry name" value="MoCF_Sase_C"/>
</dbReference>
<dbReference type="InterPro" id="IPR011037">
    <property type="entry name" value="Pyrv_Knase-like_insert_dom_sf"/>
</dbReference>
<dbReference type="GO" id="GO:0030170">
    <property type="term" value="F:pyridoxal phosphate binding"/>
    <property type="evidence" value="ECO:0007669"/>
    <property type="project" value="InterPro"/>
</dbReference>
<dbReference type="AlphaFoldDB" id="A0A0P9DQP7"/>
<dbReference type="SUPFAM" id="SSF50800">
    <property type="entry name" value="PK beta-barrel domain-like"/>
    <property type="match status" value="1"/>
</dbReference>
<dbReference type="EMBL" id="LJCR01000515">
    <property type="protein sequence ID" value="KPV52528.1"/>
    <property type="molecule type" value="Genomic_DNA"/>
</dbReference>
<evidence type="ECO:0000313" key="2">
    <source>
        <dbReference type="EMBL" id="KPV52528.1"/>
    </source>
</evidence>